<feature type="transmembrane region" description="Helical" evidence="1">
    <location>
        <begin position="20"/>
        <end position="42"/>
    </location>
</feature>
<evidence type="ECO:0000313" key="2">
    <source>
        <dbReference type="EMBL" id="KAH8984427.1"/>
    </source>
</evidence>
<reference evidence="2" key="1">
    <citation type="submission" date="2022-01" db="EMBL/GenBank/DDBJ databases">
        <title>Comparative genomics reveals a dynamic genome evolution in the ectomycorrhizal milk-cap (Lactarius) mushrooms.</title>
        <authorList>
            <consortium name="DOE Joint Genome Institute"/>
            <person name="Lebreton A."/>
            <person name="Tang N."/>
            <person name="Kuo A."/>
            <person name="LaButti K."/>
            <person name="Drula E."/>
            <person name="Barry K."/>
            <person name="Clum A."/>
            <person name="Lipzen A."/>
            <person name="Mousain D."/>
            <person name="Ng V."/>
            <person name="Wang R."/>
            <person name="Wang X."/>
            <person name="Dai Y."/>
            <person name="Henrissat B."/>
            <person name="Grigoriev I.V."/>
            <person name="Guerin-Laguette A."/>
            <person name="Yu F."/>
            <person name="Martin F.M."/>
        </authorList>
    </citation>
    <scope>NUCLEOTIDE SEQUENCE</scope>
    <source>
        <strain evidence="2">QP</strain>
    </source>
</reference>
<comment type="caution">
    <text evidence="2">The sequence shown here is derived from an EMBL/GenBank/DDBJ whole genome shotgun (WGS) entry which is preliminary data.</text>
</comment>
<evidence type="ECO:0000313" key="3">
    <source>
        <dbReference type="Proteomes" id="UP001201163"/>
    </source>
</evidence>
<organism evidence="2 3">
    <name type="scientific">Lactarius akahatsu</name>
    <dbReference type="NCBI Taxonomy" id="416441"/>
    <lineage>
        <taxon>Eukaryota</taxon>
        <taxon>Fungi</taxon>
        <taxon>Dikarya</taxon>
        <taxon>Basidiomycota</taxon>
        <taxon>Agaricomycotina</taxon>
        <taxon>Agaricomycetes</taxon>
        <taxon>Russulales</taxon>
        <taxon>Russulaceae</taxon>
        <taxon>Lactarius</taxon>
    </lineage>
</organism>
<dbReference type="EMBL" id="JAKELL010000076">
    <property type="protein sequence ID" value="KAH8984427.1"/>
    <property type="molecule type" value="Genomic_DNA"/>
</dbReference>
<gene>
    <name evidence="2" type="ORF">EDB92DRAFT_1886940</name>
</gene>
<proteinExistence type="predicted"/>
<keyword evidence="1" id="KW-1133">Transmembrane helix</keyword>
<keyword evidence="1" id="KW-0472">Membrane</keyword>
<name>A0AAD4QA62_9AGAM</name>
<sequence length="75" mass="8236">MLAMGRCGKNWIKPGCTVPIRLVMYMFLLQSSIPVLTSLLAVDESDENLATPRATHKCTSLNIVETSICLLQAVQ</sequence>
<keyword evidence="3" id="KW-1185">Reference proteome</keyword>
<dbReference type="AlphaFoldDB" id="A0AAD4QA62"/>
<protein>
    <submittedName>
        <fullName evidence="2">Uncharacterized protein</fullName>
    </submittedName>
</protein>
<dbReference type="Proteomes" id="UP001201163">
    <property type="component" value="Unassembled WGS sequence"/>
</dbReference>
<accession>A0AAD4QA62</accession>
<keyword evidence="1" id="KW-0812">Transmembrane</keyword>
<evidence type="ECO:0000256" key="1">
    <source>
        <dbReference type="SAM" id="Phobius"/>
    </source>
</evidence>